<evidence type="ECO:0000313" key="1">
    <source>
        <dbReference type="EMBL" id="KAK2615472.1"/>
    </source>
</evidence>
<accession>A0AAD9STP7</accession>
<evidence type="ECO:0000313" key="2">
    <source>
        <dbReference type="Proteomes" id="UP001265746"/>
    </source>
</evidence>
<protein>
    <submittedName>
        <fullName evidence="1">Uncharacterized protein</fullName>
    </submittedName>
</protein>
<comment type="caution">
    <text evidence="1">The sequence shown here is derived from an EMBL/GenBank/DDBJ whole genome shotgun (WGS) entry which is preliminary data.</text>
</comment>
<dbReference type="Proteomes" id="UP001265746">
    <property type="component" value="Unassembled WGS sequence"/>
</dbReference>
<reference evidence="1" key="1">
    <citation type="submission" date="2023-06" db="EMBL/GenBank/DDBJ databases">
        <authorList>
            <person name="Noh H."/>
        </authorList>
    </citation>
    <scope>NUCLEOTIDE SEQUENCE</scope>
    <source>
        <strain evidence="1">DUCC20226</strain>
    </source>
</reference>
<organism evidence="1 2">
    <name type="scientific">Phomopsis amygdali</name>
    <name type="common">Fusicoccum amygdali</name>
    <dbReference type="NCBI Taxonomy" id="1214568"/>
    <lineage>
        <taxon>Eukaryota</taxon>
        <taxon>Fungi</taxon>
        <taxon>Dikarya</taxon>
        <taxon>Ascomycota</taxon>
        <taxon>Pezizomycotina</taxon>
        <taxon>Sordariomycetes</taxon>
        <taxon>Sordariomycetidae</taxon>
        <taxon>Diaporthales</taxon>
        <taxon>Diaporthaceae</taxon>
        <taxon>Diaporthe</taxon>
    </lineage>
</organism>
<sequence>MTSATTLTSPRTRAVNNETITMEIPLKDVVMVQLFLYADDSVKGISFNYQDTDIIDFGCCEAEPGGWFPFMRPEYLLFTPLSGHPVDRGFFPVECINFAASLDGTETQTNSIRMKGSLVFRLSINGLEIDARDEKDKKEVPLLIEAVQEAEKRRDTDAGTRTRCKRSFDRTRNLLRGWLRRNFFFRGCLIHRERMQQTSQQRR</sequence>
<name>A0AAD9STP7_PHOAM</name>
<keyword evidence="2" id="KW-1185">Reference proteome</keyword>
<gene>
    <name evidence="1" type="ORF">N8I77_002223</name>
</gene>
<proteinExistence type="predicted"/>
<dbReference type="EMBL" id="JAUJFL010000001">
    <property type="protein sequence ID" value="KAK2615472.1"/>
    <property type="molecule type" value="Genomic_DNA"/>
</dbReference>
<dbReference type="AlphaFoldDB" id="A0AAD9STP7"/>